<dbReference type="RefSeq" id="WP_186867986.1">
    <property type="nucleotide sequence ID" value="NZ_JACOOL010000001.1"/>
</dbReference>
<dbReference type="NCBIfam" id="TIGR04104">
    <property type="entry name" value="cxxc_20_cxxc"/>
    <property type="match status" value="1"/>
</dbReference>
<evidence type="ECO:0000256" key="1">
    <source>
        <dbReference type="SAM" id="Phobius"/>
    </source>
</evidence>
<gene>
    <name evidence="2" type="ORF">H8S33_00395</name>
</gene>
<keyword evidence="1" id="KW-0812">Transmembrane</keyword>
<sequence>MQKCEKCHTKFKWIEIYKFVWKSSFNKNNTMNCRKCGTEHMTSMESKIISIGFVFFIAFFGGYLVLTYFDTSSTLSILISFIVSLVLSTIAFTITPFLYRFYSKYHSNYKLLK</sequence>
<evidence type="ECO:0000313" key="3">
    <source>
        <dbReference type="Proteomes" id="UP000637359"/>
    </source>
</evidence>
<name>A0A923RF60_9BACI</name>
<evidence type="ECO:0000313" key="2">
    <source>
        <dbReference type="EMBL" id="MBC5635270.1"/>
    </source>
</evidence>
<feature type="transmembrane region" description="Helical" evidence="1">
    <location>
        <begin position="48"/>
        <end position="69"/>
    </location>
</feature>
<dbReference type="EMBL" id="JACOOL010000001">
    <property type="protein sequence ID" value="MBC5635270.1"/>
    <property type="molecule type" value="Genomic_DNA"/>
</dbReference>
<evidence type="ECO:0008006" key="4">
    <source>
        <dbReference type="Google" id="ProtNLM"/>
    </source>
</evidence>
<dbReference type="InterPro" id="IPR026369">
    <property type="entry name" value="CxxC_20_CxxC"/>
</dbReference>
<keyword evidence="1" id="KW-0472">Membrane</keyword>
<comment type="caution">
    <text evidence="2">The sequence shown here is derived from an EMBL/GenBank/DDBJ whole genome shotgun (WGS) entry which is preliminary data.</text>
</comment>
<dbReference type="Proteomes" id="UP000637359">
    <property type="component" value="Unassembled WGS sequence"/>
</dbReference>
<keyword evidence="3" id="KW-1185">Reference proteome</keyword>
<organism evidence="2 3">
    <name type="scientific">Ornithinibacillus hominis</name>
    <dbReference type="NCBI Taxonomy" id="2763055"/>
    <lineage>
        <taxon>Bacteria</taxon>
        <taxon>Bacillati</taxon>
        <taxon>Bacillota</taxon>
        <taxon>Bacilli</taxon>
        <taxon>Bacillales</taxon>
        <taxon>Bacillaceae</taxon>
        <taxon>Ornithinibacillus</taxon>
    </lineage>
</organism>
<protein>
    <recommendedName>
        <fullName evidence="4">CXXC-20-CXXC protein</fullName>
    </recommendedName>
</protein>
<accession>A0A923RF60</accession>
<feature type="transmembrane region" description="Helical" evidence="1">
    <location>
        <begin position="75"/>
        <end position="99"/>
    </location>
</feature>
<keyword evidence="1" id="KW-1133">Transmembrane helix</keyword>
<reference evidence="2" key="1">
    <citation type="submission" date="2020-08" db="EMBL/GenBank/DDBJ databases">
        <title>Genome public.</title>
        <authorList>
            <person name="Liu C."/>
            <person name="Sun Q."/>
        </authorList>
    </citation>
    <scope>NUCLEOTIDE SEQUENCE</scope>
    <source>
        <strain evidence="2">BX22</strain>
    </source>
</reference>
<dbReference type="AlphaFoldDB" id="A0A923RF60"/>
<proteinExistence type="predicted"/>